<dbReference type="Proteomes" id="UP001161247">
    <property type="component" value="Chromosome 9"/>
</dbReference>
<keyword evidence="2" id="KW-1185">Reference proteome</keyword>
<dbReference type="EMBL" id="OX459126">
    <property type="protein sequence ID" value="CAI9117920.1"/>
    <property type="molecule type" value="Genomic_DNA"/>
</dbReference>
<sequence>MSLQTRLQVVACHYTGQQVLEVHHLRNSEQEIVYEDLNRIVTDRNKETFRLLNCMGGVFSEKCDLTGKLQLRNPVTKHTFPLPQVPDGDGRGFRVLTVGTDLHWRALEAEELGVTFKTLSAVALNADDTVKPFSWKQKLALADLEKGTDLHLWILEDYKNSEKWSGLKILRPSTLFGDFPPEFKNLRPLSSEDHRLWFCRADHSLLVYNIKTRQEKTRLVPPAGTCRYIYIPILSNLNGALFPPPEEEKQLRIEDGARNHVFSCFTDHLFYLCGGLVMVMFHLPKNDSYKIVCSEFGGRFRVLTVGNDLQWRSPDNGVCSFYNFREKRTKCVPINDLYFLIRHFNNAAKDCFYEVICLEVETESLLHPKFPRTFSQAIEPLSLESSEVGIGWFRQGNGSAASVDTGRLQERGMVGNEDATSFDVVLRFSADGHVIGYNIHTRQEKNIRVIPAGKYSLSAYVPTLSNFNGSLNPPQEKKMWRKWMKENKFVHLYWQKSSNLEYDEYRYPNHQNRETFMFPKRVFRPRKTPRNSKSRYTLPLPLRLMIKDVGDGRLTYGAE</sequence>
<accession>A0AAV1EDU8</accession>
<proteinExistence type="predicted"/>
<organism evidence="1 2">
    <name type="scientific">Oldenlandia corymbosa var. corymbosa</name>
    <dbReference type="NCBI Taxonomy" id="529605"/>
    <lineage>
        <taxon>Eukaryota</taxon>
        <taxon>Viridiplantae</taxon>
        <taxon>Streptophyta</taxon>
        <taxon>Embryophyta</taxon>
        <taxon>Tracheophyta</taxon>
        <taxon>Spermatophyta</taxon>
        <taxon>Magnoliopsida</taxon>
        <taxon>eudicotyledons</taxon>
        <taxon>Gunneridae</taxon>
        <taxon>Pentapetalae</taxon>
        <taxon>asterids</taxon>
        <taxon>lamiids</taxon>
        <taxon>Gentianales</taxon>
        <taxon>Rubiaceae</taxon>
        <taxon>Rubioideae</taxon>
        <taxon>Spermacoceae</taxon>
        <taxon>Hedyotis-Oldenlandia complex</taxon>
        <taxon>Oldenlandia</taxon>
    </lineage>
</organism>
<dbReference type="AlphaFoldDB" id="A0AAV1EDU8"/>
<evidence type="ECO:0000313" key="2">
    <source>
        <dbReference type="Proteomes" id="UP001161247"/>
    </source>
</evidence>
<gene>
    <name evidence="1" type="ORF">OLC1_LOCUS23907</name>
</gene>
<name>A0AAV1EDU8_OLDCO</name>
<protein>
    <submittedName>
        <fullName evidence="1">OLC1v1019412C1</fullName>
    </submittedName>
</protein>
<reference evidence="1" key="1">
    <citation type="submission" date="2023-03" db="EMBL/GenBank/DDBJ databases">
        <authorList>
            <person name="Julca I."/>
        </authorList>
    </citation>
    <scope>NUCLEOTIDE SEQUENCE</scope>
</reference>
<evidence type="ECO:0000313" key="1">
    <source>
        <dbReference type="EMBL" id="CAI9117920.1"/>
    </source>
</evidence>